<feature type="compositionally biased region" description="Polar residues" evidence="6">
    <location>
        <begin position="1"/>
        <end position="24"/>
    </location>
</feature>
<keyword evidence="3" id="KW-0235">DNA replication</keyword>
<evidence type="ECO:0000256" key="1">
    <source>
        <dbReference type="ARBA" id="ARBA00004123"/>
    </source>
</evidence>
<reference evidence="9 10" key="1">
    <citation type="journal article" date="2017" name="Plant Biotechnol. J.">
        <title>A comprehensive draft genome sequence for lupin (Lupinus angustifolius), an emerging health food: insights into plant-microbe interactions and legume evolution.</title>
        <authorList>
            <person name="Hane J.K."/>
            <person name="Ming Y."/>
            <person name="Kamphuis L.G."/>
            <person name="Nelson M.N."/>
            <person name="Garg G."/>
            <person name="Atkins C.A."/>
            <person name="Bayer P.E."/>
            <person name="Bravo A."/>
            <person name="Bringans S."/>
            <person name="Cannon S."/>
            <person name="Edwards D."/>
            <person name="Foley R."/>
            <person name="Gao L.L."/>
            <person name="Harrison M.J."/>
            <person name="Huang W."/>
            <person name="Hurgobin B."/>
            <person name="Li S."/>
            <person name="Liu C.W."/>
            <person name="McGrath A."/>
            <person name="Morahan G."/>
            <person name="Murray J."/>
            <person name="Weller J."/>
            <person name="Jian J."/>
            <person name="Singh K.B."/>
        </authorList>
    </citation>
    <scope>NUCLEOTIDE SEQUENCE [LARGE SCALE GENOMIC DNA]</scope>
    <source>
        <strain evidence="10">cv. Tanjil</strain>
        <tissue evidence="9">Whole plant</tissue>
    </source>
</reference>
<dbReference type="GO" id="GO:0048527">
    <property type="term" value="P:lateral root development"/>
    <property type="evidence" value="ECO:0007669"/>
    <property type="project" value="EnsemblPlants"/>
</dbReference>
<dbReference type="InterPro" id="IPR020795">
    <property type="entry name" value="ORC3"/>
</dbReference>
<comment type="subcellular location">
    <subcellularLocation>
        <location evidence="1">Nucleus</location>
    </subcellularLocation>
</comment>
<dbReference type="Pfam" id="PF18137">
    <property type="entry name" value="WHD_ORC"/>
    <property type="match status" value="1"/>
</dbReference>
<dbReference type="GO" id="GO:0006270">
    <property type="term" value="P:DNA replication initiation"/>
    <property type="evidence" value="ECO:0007669"/>
    <property type="project" value="TreeGrafter"/>
</dbReference>
<evidence type="ECO:0000256" key="4">
    <source>
        <dbReference type="ARBA" id="ARBA00023125"/>
    </source>
</evidence>
<comment type="similarity">
    <text evidence="2">Belongs to the ORC3 family.</text>
</comment>
<dbReference type="InterPro" id="IPR040855">
    <property type="entry name" value="ORC_WH_C"/>
</dbReference>
<evidence type="ECO:0000256" key="5">
    <source>
        <dbReference type="ARBA" id="ARBA00023242"/>
    </source>
</evidence>
<feature type="domain" description="Origin recognition complex subunit 3 N-terminal" evidence="7">
    <location>
        <begin position="28"/>
        <end position="396"/>
    </location>
</feature>
<keyword evidence="10" id="KW-1185">Reference proteome</keyword>
<keyword evidence="4" id="KW-0238">DNA-binding</keyword>
<name>A0A4P1R260_LUPAN</name>
<dbReference type="GO" id="GO:0003688">
    <property type="term" value="F:DNA replication origin binding"/>
    <property type="evidence" value="ECO:0007669"/>
    <property type="project" value="TreeGrafter"/>
</dbReference>
<proteinExistence type="inferred from homology"/>
<dbReference type="GO" id="GO:0005656">
    <property type="term" value="C:nuclear pre-replicative complex"/>
    <property type="evidence" value="ECO:0007669"/>
    <property type="project" value="TreeGrafter"/>
</dbReference>
<evidence type="ECO:0000313" key="10">
    <source>
        <dbReference type="Proteomes" id="UP000188354"/>
    </source>
</evidence>
<feature type="region of interest" description="Disordered" evidence="6">
    <location>
        <begin position="1"/>
        <end position="63"/>
    </location>
</feature>
<dbReference type="STRING" id="3871.A0A4P1R260"/>
<dbReference type="Pfam" id="PF07034">
    <property type="entry name" value="ORC3_N"/>
    <property type="match status" value="1"/>
</dbReference>
<dbReference type="CDD" id="cd20704">
    <property type="entry name" value="Orc3"/>
    <property type="match status" value="2"/>
</dbReference>
<dbReference type="PANTHER" id="PTHR12748:SF0">
    <property type="entry name" value="ORIGIN RECOGNITION COMPLEX SUBUNIT 3"/>
    <property type="match status" value="1"/>
</dbReference>
<dbReference type="Proteomes" id="UP000188354">
    <property type="component" value="Chromosome LG13"/>
</dbReference>
<evidence type="ECO:0000259" key="7">
    <source>
        <dbReference type="Pfam" id="PF07034"/>
    </source>
</evidence>
<protein>
    <submittedName>
        <fullName evidence="9">Uncharacterized protein</fullName>
    </submittedName>
</protein>
<accession>A0A4P1R260</accession>
<dbReference type="Gramene" id="OIV99649">
    <property type="protein sequence ID" value="OIV99649"/>
    <property type="gene ID" value="TanjilG_17459"/>
</dbReference>
<dbReference type="GO" id="GO:0009744">
    <property type="term" value="P:response to sucrose"/>
    <property type="evidence" value="ECO:0007669"/>
    <property type="project" value="EnsemblPlants"/>
</dbReference>
<dbReference type="PANTHER" id="PTHR12748">
    <property type="entry name" value="ORIGIN RECOGNITION COMPLEX SUBUNIT 3"/>
    <property type="match status" value="1"/>
</dbReference>
<dbReference type="GO" id="GO:0005664">
    <property type="term" value="C:nuclear origin of replication recognition complex"/>
    <property type="evidence" value="ECO:0007669"/>
    <property type="project" value="InterPro"/>
</dbReference>
<dbReference type="AlphaFoldDB" id="A0A4P1R260"/>
<organism evidence="9 10">
    <name type="scientific">Lupinus angustifolius</name>
    <name type="common">Narrow-leaved blue lupine</name>
    <dbReference type="NCBI Taxonomy" id="3871"/>
    <lineage>
        <taxon>Eukaryota</taxon>
        <taxon>Viridiplantae</taxon>
        <taxon>Streptophyta</taxon>
        <taxon>Embryophyta</taxon>
        <taxon>Tracheophyta</taxon>
        <taxon>Spermatophyta</taxon>
        <taxon>Magnoliopsida</taxon>
        <taxon>eudicotyledons</taxon>
        <taxon>Gunneridae</taxon>
        <taxon>Pentapetalae</taxon>
        <taxon>rosids</taxon>
        <taxon>fabids</taxon>
        <taxon>Fabales</taxon>
        <taxon>Fabaceae</taxon>
        <taxon>Papilionoideae</taxon>
        <taxon>50 kb inversion clade</taxon>
        <taxon>genistoids sensu lato</taxon>
        <taxon>core genistoids</taxon>
        <taxon>Genisteae</taxon>
        <taxon>Lupinus</taxon>
    </lineage>
</organism>
<sequence length="757" mass="85256">MAPSSPSVADTPSQSSTPLTSDNDLQPFFVLHKASSQRKDKASTRQGKVRKRNELSLSSPQSTKKLEGSMIEECDHLLFQQLKIEAFGNVWTKIESTIKEVLRDLNASVFNDIQQWVLECFNATASIGELGVAEATRSFPALNNTNLGKLFTALVITRNIEFVDDILTFEELGHFLKSQGCHVAVLSSIEFSVKNGIAGCLKALLREFIAGAIDVGTSELVYYKINFIYFCCLLYFFPFLNAVINQSADISILASWYREQDHYNKPLVLIINDLERCCGSVLTDFILMLSEWVVKVPIMLIIGVTTTVDNTRNILPSQTLECLCLSKFLLGTPAEKMDAIVEAVLVKQCTTFNIGHKVALFLRNYFINQDGTLTSFIRALKVACLLHFSVEPLSVIHGRLAEDQKEKSALSPETMLKYMDELPTDGRNQMVDQTGKSMAQSLSELLTVRKLWSTAVLCLHEAAKYSRVRLLDLFCEVLNPDLYLSRDSDCRVGNEKESGLSSTGDPCQQYSVMQSSTFICQIVRKVRDLPSGRLHQLIKTWEKLTADVSEIHEKLKMFQSSVRCEDEKSSRKSSKDIPKRNASRVSPYADKDSIMLTSQAVSFIDLLVRNYTRPIECMPFHEIFCFKDVEKLQSVLIGDPRSRIQVDLLESYKILRCSCCNKSGNAILPSKHDSSIMYSLAQEHGDLINLHDWFQSFRTIVLQPTTKRKQKTKQSSHGFGDQNEASIQAVTELQITGLVRMPSKRRPDFVQRIAFGL</sequence>
<evidence type="ECO:0000256" key="2">
    <source>
        <dbReference type="ARBA" id="ARBA00010977"/>
    </source>
</evidence>
<evidence type="ECO:0000313" key="9">
    <source>
        <dbReference type="EMBL" id="OIV99649.1"/>
    </source>
</evidence>
<evidence type="ECO:0000256" key="6">
    <source>
        <dbReference type="SAM" id="MobiDB-lite"/>
    </source>
</evidence>
<evidence type="ECO:0000256" key="3">
    <source>
        <dbReference type="ARBA" id="ARBA00022705"/>
    </source>
</evidence>
<evidence type="ECO:0000259" key="8">
    <source>
        <dbReference type="Pfam" id="PF18137"/>
    </source>
</evidence>
<dbReference type="GO" id="GO:0031261">
    <property type="term" value="C:DNA replication preinitiation complex"/>
    <property type="evidence" value="ECO:0007669"/>
    <property type="project" value="TreeGrafter"/>
</dbReference>
<dbReference type="InterPro" id="IPR045667">
    <property type="entry name" value="ORC3_N"/>
</dbReference>
<feature type="domain" description="Origin recognition complex subunit 3 winged helix C-terminal" evidence="8">
    <location>
        <begin position="641"/>
        <end position="755"/>
    </location>
</feature>
<gene>
    <name evidence="9" type="ORF">TanjilG_17459</name>
</gene>
<keyword evidence="5" id="KW-0539">Nucleus</keyword>
<dbReference type="EMBL" id="CM007373">
    <property type="protein sequence ID" value="OIV99649.1"/>
    <property type="molecule type" value="Genomic_DNA"/>
</dbReference>